<sequence length="131" mass="14545">MEKVLMRWVLIPFYLRCFSPFANVKIPMSVYAIADFAFGYYDYREKDSYGYDGTAKTPDVTVELDDAILEPDIDYDVAYSNNIEIGTAKVTVTGKGYYTGSIEKTFTINKGGSTSGTNPETLKSCMAHGVV</sequence>
<name>A0AC61RTK2_9FIRM</name>
<gene>
    <name evidence="1" type="ORF">E5329_16185</name>
</gene>
<dbReference type="EMBL" id="SRYA01000033">
    <property type="protein sequence ID" value="TGY95197.1"/>
    <property type="molecule type" value="Genomic_DNA"/>
</dbReference>
<evidence type="ECO:0000313" key="2">
    <source>
        <dbReference type="Proteomes" id="UP000304953"/>
    </source>
</evidence>
<reference evidence="1" key="1">
    <citation type="submission" date="2019-04" db="EMBL/GenBank/DDBJ databases">
        <title>Microbes associate with the intestines of laboratory mice.</title>
        <authorList>
            <person name="Navarre W."/>
            <person name="Wong E."/>
            <person name="Huang K."/>
            <person name="Tropini C."/>
            <person name="Ng K."/>
            <person name="Yu B."/>
        </authorList>
    </citation>
    <scope>NUCLEOTIDE SEQUENCE</scope>
    <source>
        <strain evidence="1">NM01_1-7b</strain>
    </source>
</reference>
<dbReference type="Proteomes" id="UP000304953">
    <property type="component" value="Unassembled WGS sequence"/>
</dbReference>
<proteinExistence type="predicted"/>
<organism evidence="1 2">
    <name type="scientific">Petralouisia muris</name>
    <dbReference type="NCBI Taxonomy" id="3032872"/>
    <lineage>
        <taxon>Bacteria</taxon>
        <taxon>Bacillati</taxon>
        <taxon>Bacillota</taxon>
        <taxon>Clostridia</taxon>
        <taxon>Lachnospirales</taxon>
        <taxon>Lachnospiraceae</taxon>
        <taxon>Petralouisia</taxon>
    </lineage>
</organism>
<comment type="caution">
    <text evidence="1">The sequence shown here is derived from an EMBL/GenBank/DDBJ whole genome shotgun (WGS) entry which is preliminary data.</text>
</comment>
<evidence type="ECO:0000313" key="1">
    <source>
        <dbReference type="EMBL" id="TGY95197.1"/>
    </source>
</evidence>
<keyword evidence="2" id="KW-1185">Reference proteome</keyword>
<accession>A0AC61RTK2</accession>
<protein>
    <submittedName>
        <fullName evidence="1">Uncharacterized protein</fullName>
    </submittedName>
</protein>